<evidence type="ECO:0000313" key="1">
    <source>
        <dbReference type="EMBL" id="TCS76413.1"/>
    </source>
</evidence>
<comment type="caution">
    <text evidence="1">The sequence shown here is derived from an EMBL/GenBank/DDBJ whole genome shotgun (WGS) entry which is preliminary data.</text>
</comment>
<keyword evidence="2" id="KW-1185">Reference proteome</keyword>
<proteinExistence type="predicted"/>
<sequence>MPLICNHKKAEFFRKIVEESKHEAMLYYEQGNTKKFVRRTV</sequence>
<accession>A0A4R3K2E7</accession>
<organism evidence="1 2">
    <name type="scientific">Muricomes intestini</name>
    <dbReference type="NCBI Taxonomy" id="1796634"/>
    <lineage>
        <taxon>Bacteria</taxon>
        <taxon>Bacillati</taxon>
        <taxon>Bacillota</taxon>
        <taxon>Clostridia</taxon>
        <taxon>Lachnospirales</taxon>
        <taxon>Lachnospiraceae</taxon>
        <taxon>Muricomes</taxon>
    </lineage>
</organism>
<dbReference type="AlphaFoldDB" id="A0A4R3K2E7"/>
<protein>
    <submittedName>
        <fullName evidence="1">Uncharacterized protein</fullName>
    </submittedName>
</protein>
<reference evidence="1 2" key="1">
    <citation type="submission" date="2019-03" db="EMBL/GenBank/DDBJ databases">
        <title>Genomic Encyclopedia of Type Strains, Phase IV (KMG-IV): sequencing the most valuable type-strain genomes for metagenomic binning, comparative biology and taxonomic classification.</title>
        <authorList>
            <person name="Goeker M."/>
        </authorList>
    </citation>
    <scope>NUCLEOTIDE SEQUENCE [LARGE SCALE GENOMIC DNA]</scope>
    <source>
        <strain evidence="1 2">DSM 29489</strain>
    </source>
</reference>
<evidence type="ECO:0000313" key="2">
    <source>
        <dbReference type="Proteomes" id="UP000295726"/>
    </source>
</evidence>
<name>A0A4R3K2E7_9FIRM</name>
<dbReference type="Proteomes" id="UP000295726">
    <property type="component" value="Unassembled WGS sequence"/>
</dbReference>
<dbReference type="EMBL" id="SLZZ01000024">
    <property type="protein sequence ID" value="TCS76413.1"/>
    <property type="molecule type" value="Genomic_DNA"/>
</dbReference>
<gene>
    <name evidence="1" type="ORF">EDD59_12429</name>
</gene>